<dbReference type="InterPro" id="IPR011051">
    <property type="entry name" value="RmlC_Cupin_sf"/>
</dbReference>
<name>A0A401ZPF1_9CHLR</name>
<evidence type="ECO:0000259" key="2">
    <source>
        <dbReference type="Pfam" id="PF07883"/>
    </source>
</evidence>
<dbReference type="AlphaFoldDB" id="A0A401ZPF1"/>
<accession>A0A401ZPF1</accession>
<dbReference type="InterPro" id="IPR013096">
    <property type="entry name" value="Cupin_2"/>
</dbReference>
<comment type="caution">
    <text evidence="3">The sequence shown here is derived from an EMBL/GenBank/DDBJ whole genome shotgun (WGS) entry which is preliminary data.</text>
</comment>
<keyword evidence="1" id="KW-0479">Metal-binding</keyword>
<dbReference type="OrthoDB" id="9791637at2"/>
<dbReference type="RefSeq" id="WP_126601150.1">
    <property type="nucleotide sequence ID" value="NZ_BIFQ01000002.1"/>
</dbReference>
<dbReference type="PANTHER" id="PTHR35848:SF6">
    <property type="entry name" value="CUPIN TYPE-2 DOMAIN-CONTAINING PROTEIN"/>
    <property type="match status" value="1"/>
</dbReference>
<dbReference type="EMBL" id="BIFQ01000002">
    <property type="protein sequence ID" value="GCE08636.1"/>
    <property type="molecule type" value="Genomic_DNA"/>
</dbReference>
<sequence>MEKPIDPHSVPTQTFDWGIIKWLVKPEYTLGTGLTFGEVILLPGKGHARHNHPESEEILYVLSGEGEQMINDEEPFPIKAGDTIYVSLGVYHSTLNTGWEPLRLIALYNPAGAERVLETAPDYKEVPAGQLPTLQRSST</sequence>
<reference evidence="4" key="1">
    <citation type="submission" date="2018-12" db="EMBL/GenBank/DDBJ databases">
        <title>Tengunoibacter tsumagoiensis gen. nov., sp. nov., Dictyobacter kobayashii sp. nov., D. alpinus sp. nov., and D. joshuensis sp. nov. and description of Dictyobacteraceae fam. nov. within the order Ktedonobacterales isolated from Tengu-no-mugimeshi.</title>
        <authorList>
            <person name="Wang C.M."/>
            <person name="Zheng Y."/>
            <person name="Sakai Y."/>
            <person name="Toyoda A."/>
            <person name="Minakuchi Y."/>
            <person name="Abe K."/>
            <person name="Yokota A."/>
            <person name="Yabe S."/>
        </authorList>
    </citation>
    <scope>NUCLEOTIDE SEQUENCE [LARGE SCALE GENOMIC DNA]</scope>
    <source>
        <strain evidence="4">S-27</strain>
    </source>
</reference>
<protein>
    <submittedName>
        <fullName evidence="3">Cupin</fullName>
    </submittedName>
</protein>
<dbReference type="SUPFAM" id="SSF51182">
    <property type="entry name" value="RmlC-like cupins"/>
    <property type="match status" value="1"/>
</dbReference>
<gene>
    <name evidence="3" type="ORF">KDAU_59650</name>
</gene>
<proteinExistence type="predicted"/>
<feature type="domain" description="Cupin type-2" evidence="2">
    <location>
        <begin position="38"/>
        <end position="107"/>
    </location>
</feature>
<organism evidence="3 4">
    <name type="scientific">Dictyobacter aurantiacus</name>
    <dbReference type="NCBI Taxonomy" id="1936993"/>
    <lineage>
        <taxon>Bacteria</taxon>
        <taxon>Bacillati</taxon>
        <taxon>Chloroflexota</taxon>
        <taxon>Ktedonobacteria</taxon>
        <taxon>Ktedonobacterales</taxon>
        <taxon>Dictyobacteraceae</taxon>
        <taxon>Dictyobacter</taxon>
    </lineage>
</organism>
<keyword evidence="4" id="KW-1185">Reference proteome</keyword>
<dbReference type="Gene3D" id="2.60.120.10">
    <property type="entry name" value="Jelly Rolls"/>
    <property type="match status" value="1"/>
</dbReference>
<dbReference type="Proteomes" id="UP000287224">
    <property type="component" value="Unassembled WGS sequence"/>
</dbReference>
<dbReference type="PANTHER" id="PTHR35848">
    <property type="entry name" value="OXALATE-BINDING PROTEIN"/>
    <property type="match status" value="1"/>
</dbReference>
<dbReference type="InterPro" id="IPR051610">
    <property type="entry name" value="GPI/OXD"/>
</dbReference>
<evidence type="ECO:0000313" key="3">
    <source>
        <dbReference type="EMBL" id="GCE08636.1"/>
    </source>
</evidence>
<evidence type="ECO:0000313" key="4">
    <source>
        <dbReference type="Proteomes" id="UP000287224"/>
    </source>
</evidence>
<dbReference type="Pfam" id="PF07883">
    <property type="entry name" value="Cupin_2"/>
    <property type="match status" value="1"/>
</dbReference>
<evidence type="ECO:0000256" key="1">
    <source>
        <dbReference type="ARBA" id="ARBA00022723"/>
    </source>
</evidence>
<dbReference type="GO" id="GO:0046872">
    <property type="term" value="F:metal ion binding"/>
    <property type="evidence" value="ECO:0007669"/>
    <property type="project" value="UniProtKB-KW"/>
</dbReference>
<dbReference type="InterPro" id="IPR014710">
    <property type="entry name" value="RmlC-like_jellyroll"/>
</dbReference>